<sequence length="279" mass="31015">MVKDMEVHFDMTVRQKAVFECLRAPHAQDFLLAIPIDGLGQHMSQVEYYTILKYRFMISLFPVDAICLVCRKACLDSFGDMRFNVKRSQASSTDTIWLGTSTLRPDDVLVFGCVGGKHVCVDLTGLSSLVGLSSWGFTVGRAVLKSASCKVTKHEKACIKNQHVFIPFAFDIFGFLAPEAVELLNIVQRVMNSNVMTSRSTNVVFHKISFAIQKWLVAQLVARLPSITMAHDKKRTIADVSASDWSANDWSTSEGTRILYVDKSGADTSVIVSPYHVPL</sequence>
<gene>
    <name evidence="1" type="ORF">Tco_0772616</name>
</gene>
<protein>
    <recommendedName>
        <fullName evidence="3">Auxilin-like protein</fullName>
    </recommendedName>
</protein>
<proteinExistence type="predicted"/>
<dbReference type="PANTHER" id="PTHR48462">
    <property type="entry name" value="PROTEIN, PUTATIVE-RELATED"/>
    <property type="match status" value="1"/>
</dbReference>
<reference evidence="1" key="2">
    <citation type="submission" date="2022-01" db="EMBL/GenBank/DDBJ databases">
        <authorList>
            <person name="Yamashiro T."/>
            <person name="Shiraishi A."/>
            <person name="Satake H."/>
            <person name="Nakayama K."/>
        </authorList>
    </citation>
    <scope>NUCLEOTIDE SEQUENCE</scope>
</reference>
<dbReference type="EMBL" id="BQNB010011393">
    <property type="protein sequence ID" value="GJS89980.1"/>
    <property type="molecule type" value="Genomic_DNA"/>
</dbReference>
<keyword evidence="2" id="KW-1185">Reference proteome</keyword>
<dbReference type="Proteomes" id="UP001151760">
    <property type="component" value="Unassembled WGS sequence"/>
</dbReference>
<organism evidence="1 2">
    <name type="scientific">Tanacetum coccineum</name>
    <dbReference type="NCBI Taxonomy" id="301880"/>
    <lineage>
        <taxon>Eukaryota</taxon>
        <taxon>Viridiplantae</taxon>
        <taxon>Streptophyta</taxon>
        <taxon>Embryophyta</taxon>
        <taxon>Tracheophyta</taxon>
        <taxon>Spermatophyta</taxon>
        <taxon>Magnoliopsida</taxon>
        <taxon>eudicotyledons</taxon>
        <taxon>Gunneridae</taxon>
        <taxon>Pentapetalae</taxon>
        <taxon>asterids</taxon>
        <taxon>campanulids</taxon>
        <taxon>Asterales</taxon>
        <taxon>Asteraceae</taxon>
        <taxon>Asteroideae</taxon>
        <taxon>Anthemideae</taxon>
        <taxon>Anthemidinae</taxon>
        <taxon>Tanacetum</taxon>
    </lineage>
</organism>
<evidence type="ECO:0000313" key="1">
    <source>
        <dbReference type="EMBL" id="GJS89980.1"/>
    </source>
</evidence>
<name>A0ABQ4ZLV1_9ASTR</name>
<evidence type="ECO:0008006" key="3">
    <source>
        <dbReference type="Google" id="ProtNLM"/>
    </source>
</evidence>
<evidence type="ECO:0000313" key="2">
    <source>
        <dbReference type="Proteomes" id="UP001151760"/>
    </source>
</evidence>
<accession>A0ABQ4ZLV1</accession>
<dbReference type="PANTHER" id="PTHR48462:SF1">
    <property type="entry name" value="PROTEIN, PUTATIVE-RELATED"/>
    <property type="match status" value="1"/>
</dbReference>
<reference evidence="1" key="1">
    <citation type="journal article" date="2022" name="Int. J. Mol. Sci.">
        <title>Draft Genome of Tanacetum Coccineum: Genomic Comparison of Closely Related Tanacetum-Family Plants.</title>
        <authorList>
            <person name="Yamashiro T."/>
            <person name="Shiraishi A."/>
            <person name="Nakayama K."/>
            <person name="Satake H."/>
        </authorList>
    </citation>
    <scope>NUCLEOTIDE SEQUENCE</scope>
</reference>
<comment type="caution">
    <text evidence="1">The sequence shown here is derived from an EMBL/GenBank/DDBJ whole genome shotgun (WGS) entry which is preliminary data.</text>
</comment>